<name>A0A9D2FKA3_9FIRM</name>
<dbReference type="SUPFAM" id="SSF46785">
    <property type="entry name" value="Winged helix' DNA-binding domain"/>
    <property type="match status" value="1"/>
</dbReference>
<dbReference type="PANTHER" id="PTHR33164:SF43">
    <property type="entry name" value="HTH-TYPE TRANSCRIPTIONAL REPRESSOR YETL"/>
    <property type="match status" value="1"/>
</dbReference>
<comment type="caution">
    <text evidence="2">The sequence shown here is derived from an EMBL/GenBank/DDBJ whole genome shotgun (WGS) entry which is preliminary data.</text>
</comment>
<organism evidence="2 3">
    <name type="scientific">Candidatus Gemmiger avistercoris</name>
    <dbReference type="NCBI Taxonomy" id="2838606"/>
    <lineage>
        <taxon>Bacteria</taxon>
        <taxon>Bacillati</taxon>
        <taxon>Bacillota</taxon>
        <taxon>Clostridia</taxon>
        <taxon>Eubacteriales</taxon>
        <taxon>Gemmiger</taxon>
    </lineage>
</organism>
<dbReference type="PROSITE" id="PS50995">
    <property type="entry name" value="HTH_MARR_2"/>
    <property type="match status" value="1"/>
</dbReference>
<dbReference type="Gene3D" id="1.10.10.10">
    <property type="entry name" value="Winged helix-like DNA-binding domain superfamily/Winged helix DNA-binding domain"/>
    <property type="match status" value="1"/>
</dbReference>
<dbReference type="InterPro" id="IPR039422">
    <property type="entry name" value="MarR/SlyA-like"/>
</dbReference>
<dbReference type="Proteomes" id="UP000824105">
    <property type="component" value="Unassembled WGS sequence"/>
</dbReference>
<protein>
    <submittedName>
        <fullName evidence="2">MarR family winged helix-turn-helix transcriptional regulator</fullName>
    </submittedName>
</protein>
<gene>
    <name evidence="2" type="ORF">H9724_04155</name>
</gene>
<reference evidence="2" key="1">
    <citation type="journal article" date="2021" name="PeerJ">
        <title>Extensive microbial diversity within the chicken gut microbiome revealed by metagenomics and culture.</title>
        <authorList>
            <person name="Gilroy R."/>
            <person name="Ravi A."/>
            <person name="Getino M."/>
            <person name="Pursley I."/>
            <person name="Horton D.L."/>
            <person name="Alikhan N.F."/>
            <person name="Baker D."/>
            <person name="Gharbi K."/>
            <person name="Hall N."/>
            <person name="Watson M."/>
            <person name="Adriaenssens E.M."/>
            <person name="Foster-Nyarko E."/>
            <person name="Jarju S."/>
            <person name="Secka A."/>
            <person name="Antonio M."/>
            <person name="Oren A."/>
            <person name="Chaudhuri R.R."/>
            <person name="La Ragione R."/>
            <person name="Hildebrand F."/>
            <person name="Pallen M.J."/>
        </authorList>
    </citation>
    <scope>NUCLEOTIDE SEQUENCE</scope>
    <source>
        <strain evidence="2">CHK188-11489</strain>
    </source>
</reference>
<dbReference type="PANTHER" id="PTHR33164">
    <property type="entry name" value="TRANSCRIPTIONAL REGULATOR, MARR FAMILY"/>
    <property type="match status" value="1"/>
</dbReference>
<dbReference type="InterPro" id="IPR000835">
    <property type="entry name" value="HTH_MarR-typ"/>
</dbReference>
<dbReference type="SMART" id="SM00347">
    <property type="entry name" value="HTH_MARR"/>
    <property type="match status" value="1"/>
</dbReference>
<evidence type="ECO:0000313" key="3">
    <source>
        <dbReference type="Proteomes" id="UP000824105"/>
    </source>
</evidence>
<dbReference type="GO" id="GO:0003700">
    <property type="term" value="F:DNA-binding transcription factor activity"/>
    <property type="evidence" value="ECO:0007669"/>
    <property type="project" value="InterPro"/>
</dbReference>
<reference evidence="2" key="2">
    <citation type="submission" date="2021-04" db="EMBL/GenBank/DDBJ databases">
        <authorList>
            <person name="Gilroy R."/>
        </authorList>
    </citation>
    <scope>NUCLEOTIDE SEQUENCE</scope>
    <source>
        <strain evidence="2">CHK188-11489</strain>
    </source>
</reference>
<dbReference type="EMBL" id="DXBF01000034">
    <property type="protein sequence ID" value="HIZ61945.1"/>
    <property type="molecule type" value="Genomic_DNA"/>
</dbReference>
<dbReference type="InterPro" id="IPR036388">
    <property type="entry name" value="WH-like_DNA-bd_sf"/>
</dbReference>
<proteinExistence type="predicted"/>
<dbReference type="InterPro" id="IPR036390">
    <property type="entry name" value="WH_DNA-bd_sf"/>
</dbReference>
<dbReference type="GO" id="GO:0006950">
    <property type="term" value="P:response to stress"/>
    <property type="evidence" value="ECO:0007669"/>
    <property type="project" value="TreeGrafter"/>
</dbReference>
<evidence type="ECO:0000259" key="1">
    <source>
        <dbReference type="PROSITE" id="PS50995"/>
    </source>
</evidence>
<accession>A0A9D2FKA3</accession>
<dbReference type="AlphaFoldDB" id="A0A9D2FKA3"/>
<evidence type="ECO:0000313" key="2">
    <source>
        <dbReference type="EMBL" id="HIZ61945.1"/>
    </source>
</evidence>
<sequence length="153" mass="16810">MKGGLLFDLRRLHLAVEQASRPQLEPLGLTSAQAVVLGWLLEPGHGEVCASHLHRQTGLSRAAISATLKHLQRGGYLEVAACPGDERKKRIVLTRKARELQAALASCAAQQQERMCAGLTAQQLRTFAECLRRMQQNLDQTRAGPVPGTRRNQ</sequence>
<dbReference type="Pfam" id="PF12802">
    <property type="entry name" value="MarR_2"/>
    <property type="match status" value="1"/>
</dbReference>
<feature type="domain" description="HTH marR-type" evidence="1">
    <location>
        <begin position="2"/>
        <end position="136"/>
    </location>
</feature>